<keyword evidence="3" id="KW-1185">Reference proteome</keyword>
<comment type="caution">
    <text evidence="2">The sequence shown here is derived from an EMBL/GenBank/DDBJ whole genome shotgun (WGS) entry which is preliminary data.</text>
</comment>
<reference evidence="2" key="1">
    <citation type="journal article" date="2022" name="bioRxiv">
        <title>Sequencing and chromosome-scale assembly of the giantPleurodeles waltlgenome.</title>
        <authorList>
            <person name="Brown T."/>
            <person name="Elewa A."/>
            <person name="Iarovenko S."/>
            <person name="Subramanian E."/>
            <person name="Araus A.J."/>
            <person name="Petzold A."/>
            <person name="Susuki M."/>
            <person name="Suzuki K.-i.T."/>
            <person name="Hayashi T."/>
            <person name="Toyoda A."/>
            <person name="Oliveira C."/>
            <person name="Osipova E."/>
            <person name="Leigh N.D."/>
            <person name="Simon A."/>
            <person name="Yun M.H."/>
        </authorList>
    </citation>
    <scope>NUCLEOTIDE SEQUENCE</scope>
    <source>
        <strain evidence="2">20211129_DDA</strain>
        <tissue evidence="2">Liver</tissue>
    </source>
</reference>
<dbReference type="EMBL" id="JANPWB010000016">
    <property type="protein sequence ID" value="KAJ1081015.1"/>
    <property type="molecule type" value="Genomic_DNA"/>
</dbReference>
<feature type="region of interest" description="Disordered" evidence="1">
    <location>
        <begin position="1"/>
        <end position="28"/>
    </location>
</feature>
<evidence type="ECO:0000256" key="1">
    <source>
        <dbReference type="SAM" id="MobiDB-lite"/>
    </source>
</evidence>
<accession>A0AAV7KPR7</accession>
<organism evidence="2 3">
    <name type="scientific">Pleurodeles waltl</name>
    <name type="common">Iberian ribbed newt</name>
    <dbReference type="NCBI Taxonomy" id="8319"/>
    <lineage>
        <taxon>Eukaryota</taxon>
        <taxon>Metazoa</taxon>
        <taxon>Chordata</taxon>
        <taxon>Craniata</taxon>
        <taxon>Vertebrata</taxon>
        <taxon>Euteleostomi</taxon>
        <taxon>Amphibia</taxon>
        <taxon>Batrachia</taxon>
        <taxon>Caudata</taxon>
        <taxon>Salamandroidea</taxon>
        <taxon>Salamandridae</taxon>
        <taxon>Pleurodelinae</taxon>
        <taxon>Pleurodeles</taxon>
    </lineage>
</organism>
<proteinExistence type="predicted"/>
<gene>
    <name evidence="2" type="ORF">NDU88_001202</name>
</gene>
<evidence type="ECO:0000313" key="2">
    <source>
        <dbReference type="EMBL" id="KAJ1081015.1"/>
    </source>
</evidence>
<name>A0AAV7KPR7_PLEWA</name>
<feature type="non-terminal residue" evidence="2">
    <location>
        <position position="66"/>
    </location>
</feature>
<evidence type="ECO:0000313" key="3">
    <source>
        <dbReference type="Proteomes" id="UP001066276"/>
    </source>
</evidence>
<protein>
    <submittedName>
        <fullName evidence="2">Uncharacterized protein</fullName>
    </submittedName>
</protein>
<dbReference type="AlphaFoldDB" id="A0AAV7KPR7"/>
<feature type="compositionally biased region" description="Basic and acidic residues" evidence="1">
    <location>
        <begin position="17"/>
        <end position="28"/>
    </location>
</feature>
<sequence>MGIDGKTPDAGMPDTLIPDRSRARRDSEGPRYLAEILSQMAFSVFRDHEFDQDLPEIPRELFSQGL</sequence>
<dbReference type="Proteomes" id="UP001066276">
    <property type="component" value="Chromosome 12"/>
</dbReference>